<evidence type="ECO:0000256" key="3">
    <source>
        <dbReference type="SAM" id="SignalP"/>
    </source>
</evidence>
<evidence type="ECO:0000313" key="5">
    <source>
        <dbReference type="Proteomes" id="UP001140091"/>
    </source>
</evidence>
<keyword evidence="2" id="KW-1133">Transmembrane helix</keyword>
<feature type="compositionally biased region" description="Basic and acidic residues" evidence="1">
    <location>
        <begin position="163"/>
        <end position="174"/>
    </location>
</feature>
<dbReference type="AlphaFoldDB" id="A0A9W8JL92"/>
<keyword evidence="2" id="KW-0472">Membrane</keyword>
<name>A0A9W8JL92_9AGAR</name>
<organism evidence="4 5">
    <name type="scientific">Candolleomyces eurysporus</name>
    <dbReference type="NCBI Taxonomy" id="2828524"/>
    <lineage>
        <taxon>Eukaryota</taxon>
        <taxon>Fungi</taxon>
        <taxon>Dikarya</taxon>
        <taxon>Basidiomycota</taxon>
        <taxon>Agaricomycotina</taxon>
        <taxon>Agaricomycetes</taxon>
        <taxon>Agaricomycetidae</taxon>
        <taxon>Agaricales</taxon>
        <taxon>Agaricineae</taxon>
        <taxon>Psathyrellaceae</taxon>
        <taxon>Candolleomyces</taxon>
    </lineage>
</organism>
<feature type="transmembrane region" description="Helical" evidence="2">
    <location>
        <begin position="42"/>
        <end position="68"/>
    </location>
</feature>
<proteinExistence type="predicted"/>
<feature type="region of interest" description="Disordered" evidence="1">
    <location>
        <begin position="153"/>
        <end position="174"/>
    </location>
</feature>
<feature type="non-terminal residue" evidence="4">
    <location>
        <position position="174"/>
    </location>
</feature>
<keyword evidence="3" id="KW-0732">Signal</keyword>
<sequence>MIFEIVLFCFALYKSARSVTINTPLQDRPSLTTVLLGDNILYFLGISTLLIFLNIMSIGTTLIPWFGFGPFHAGLGIMTTRMLMHLRKATVSAQLIEFDKTCDSNPEEIDIDDVLRGIEGSIPRFIVSTATRSSSLSCSASVLSLEADVEQFAGSSGSQGNSDSREPRKPCINV</sequence>
<feature type="signal peptide" evidence="3">
    <location>
        <begin position="1"/>
        <end position="18"/>
    </location>
</feature>
<feature type="compositionally biased region" description="Polar residues" evidence="1">
    <location>
        <begin position="153"/>
        <end position="162"/>
    </location>
</feature>
<keyword evidence="5" id="KW-1185">Reference proteome</keyword>
<dbReference type="Proteomes" id="UP001140091">
    <property type="component" value="Unassembled WGS sequence"/>
</dbReference>
<dbReference type="EMBL" id="JANBPK010000017">
    <property type="protein sequence ID" value="KAJ2936795.1"/>
    <property type="molecule type" value="Genomic_DNA"/>
</dbReference>
<evidence type="ECO:0000256" key="2">
    <source>
        <dbReference type="SAM" id="Phobius"/>
    </source>
</evidence>
<evidence type="ECO:0000256" key="1">
    <source>
        <dbReference type="SAM" id="MobiDB-lite"/>
    </source>
</evidence>
<evidence type="ECO:0000313" key="4">
    <source>
        <dbReference type="EMBL" id="KAJ2936795.1"/>
    </source>
</evidence>
<gene>
    <name evidence="4" type="ORF">H1R20_g311</name>
</gene>
<dbReference type="OrthoDB" id="3067985at2759"/>
<feature type="chain" id="PRO_5040827074" evidence="3">
    <location>
        <begin position="19"/>
        <end position="174"/>
    </location>
</feature>
<keyword evidence="2" id="KW-0812">Transmembrane</keyword>
<reference evidence="4" key="1">
    <citation type="submission" date="2022-06" db="EMBL/GenBank/DDBJ databases">
        <title>Genome Sequence of Candolleomyces eurysporus.</title>
        <authorList>
            <person name="Buettner E."/>
        </authorList>
    </citation>
    <scope>NUCLEOTIDE SEQUENCE</scope>
    <source>
        <strain evidence="4">VTCC 930004</strain>
    </source>
</reference>
<comment type="caution">
    <text evidence="4">The sequence shown here is derived from an EMBL/GenBank/DDBJ whole genome shotgun (WGS) entry which is preliminary data.</text>
</comment>
<protein>
    <submittedName>
        <fullName evidence="4">Uncharacterized protein</fullName>
    </submittedName>
</protein>
<accession>A0A9W8JL92</accession>